<dbReference type="eggNOG" id="KOG1959">
    <property type="taxonomic scope" value="Eukaryota"/>
</dbReference>
<evidence type="ECO:0000256" key="7">
    <source>
        <dbReference type="RuleBase" id="RU361199"/>
    </source>
</evidence>
<keyword evidence="10" id="KW-1185">Reference proteome</keyword>
<dbReference type="EC" id="3.2.1.-" evidence="7"/>
<dbReference type="Gene3D" id="3.20.110.10">
    <property type="entry name" value="Glycoside hydrolase 38, N terminal domain"/>
    <property type="match status" value="1"/>
</dbReference>
<keyword evidence="4 7" id="KW-0862">Zinc</keyword>
<dbReference type="Pfam" id="PF01074">
    <property type="entry name" value="Glyco_hydro_38N"/>
    <property type="match status" value="1"/>
</dbReference>
<dbReference type="InterPro" id="IPR048534">
    <property type="entry name" value="Man2a1-like_dom"/>
</dbReference>
<evidence type="ECO:0000256" key="5">
    <source>
        <dbReference type="ARBA" id="ARBA00023157"/>
    </source>
</evidence>
<dbReference type="PANTHER" id="PTHR11607">
    <property type="entry name" value="ALPHA-MANNOSIDASE"/>
    <property type="match status" value="1"/>
</dbReference>
<evidence type="ECO:0000256" key="6">
    <source>
        <dbReference type="ARBA" id="ARBA00023295"/>
    </source>
</evidence>
<dbReference type="GO" id="GO:0004559">
    <property type="term" value="F:alpha-mannosidase activity"/>
    <property type="evidence" value="ECO:0007669"/>
    <property type="project" value="InterPro"/>
</dbReference>
<dbReference type="Pfam" id="PF07748">
    <property type="entry name" value="Glyco_hydro_38C"/>
    <property type="match status" value="1"/>
</dbReference>
<dbReference type="SMART" id="SM00872">
    <property type="entry name" value="Alpha-mann_mid"/>
    <property type="match status" value="1"/>
</dbReference>
<dbReference type="InterPro" id="IPR050843">
    <property type="entry name" value="Glycosyl_Hydrlase_38"/>
</dbReference>
<organism evidence="9 10">
    <name type="scientific">Coccomyxa subellipsoidea (strain C-169)</name>
    <name type="common">Green microalga</name>
    <dbReference type="NCBI Taxonomy" id="574566"/>
    <lineage>
        <taxon>Eukaryota</taxon>
        <taxon>Viridiplantae</taxon>
        <taxon>Chlorophyta</taxon>
        <taxon>core chlorophytes</taxon>
        <taxon>Trebouxiophyceae</taxon>
        <taxon>Trebouxiophyceae incertae sedis</taxon>
        <taxon>Coccomyxaceae</taxon>
        <taxon>Coccomyxa</taxon>
        <taxon>Coccomyxa subellipsoidea</taxon>
    </lineage>
</organism>
<dbReference type="InterPro" id="IPR015341">
    <property type="entry name" value="Glyco_hydro_38_cen"/>
</dbReference>
<reference evidence="9 10" key="1">
    <citation type="journal article" date="2012" name="Genome Biol.">
        <title>The genome of the polar eukaryotic microalga coccomyxa subellipsoidea reveals traits of cold adaptation.</title>
        <authorList>
            <person name="Blanc G."/>
            <person name="Agarkova I."/>
            <person name="Grimwood J."/>
            <person name="Kuo A."/>
            <person name="Brueggeman A."/>
            <person name="Dunigan D."/>
            <person name="Gurnon J."/>
            <person name="Ladunga I."/>
            <person name="Lindquist E."/>
            <person name="Lucas S."/>
            <person name="Pangilinan J."/>
            <person name="Proschold T."/>
            <person name="Salamov A."/>
            <person name="Schmutz J."/>
            <person name="Weeks D."/>
            <person name="Yamada T."/>
            <person name="Claverie J.M."/>
            <person name="Grigoriev I."/>
            <person name="Van Etten J."/>
            <person name="Lomsadze A."/>
            <person name="Borodovsky M."/>
        </authorList>
    </citation>
    <scope>NUCLEOTIDE SEQUENCE [LARGE SCALE GENOMIC DNA]</scope>
    <source>
        <strain evidence="9 10">C-169</strain>
    </source>
</reference>
<dbReference type="GO" id="GO:0046872">
    <property type="term" value="F:metal ion binding"/>
    <property type="evidence" value="ECO:0007669"/>
    <property type="project" value="UniProtKB-KW"/>
</dbReference>
<dbReference type="STRING" id="574566.I0YWI4"/>
<sequence length="926" mass="102850">RRVEGKMNVHIVPHSHDDAGWLRVSELSSRLILKMGGVQYTLDTAIAALQANPNRKFTYSDMAFFLKWWEEQDDFSQKKVQELVDNGQLDFVNGGYVQHDEAAAHYVAMIDQTTVGHQFLNSTFGFTPTIGWQIDPFGHSGTQASLMTGALGFDAVYFARSDYQDRQLRSNTKELELVWRGAKSYGSSADVLSGSFPSDYNPPDRFMWEWGFESWKNSEPIVDCDDCGEWNVKPRVDDFVNGCMMRFNITQGDDVSGGSDIMITMGTDFTYANAFVWYKNIDKLIHYANEDGRMNLFYSTPATYTAAKHSYNRSWPLKTDDFFPYADNEFSYWTGYFTSRPTSKGYVRTCTSFLQAARQMEVLSDVADANKSSSSRLELAVALLQHHDAITGTARQDVADDYHFRLSAGAHSVPKLLLLSVEPFLHVRRLADREGTLGMCPFLNASVCHPTMEMSRLGHSIVVAVYNPLAWPRTEGIRVPLDLSFTSQWTVVTGTGGAVDSQLVPVSNATLTLQSYMVQEHILADLSAAAAYEIAFLAEVPPLGYSTYTISPAQAGQPGSYHPAARTLVSSWANSTKGDSGRRETQATVSVSSGAVTLTVTVCEQMMYYNSSDSYWPRHIADGKPEASGAYIFRPNQEAHQTAVIPIQIVEGPILTEIRQEWQPWATLTTRVWKDSEHIESEWTVGPLPFEDKLGREVVVRFETNVTSGDEFYTDSNGREMLKRKLNFRPSWNLDVKQPVAGNYYPVTAAIYIEEAGRQLAVVTDRAQGGSSLHPGQVELMVHRRMFHDDGRGVSENLNETMCGCINCDCTGLIARGTHYLTVQGPATSASYRRTLQQRVNDPLVLSFGKASSAGAAAGASQGLGGAPVSFLADKDGLPKSVHLLTLKENGDGRVLLRLAHLYQVCPEPHSLIERISFLQIQSKTL</sequence>
<evidence type="ECO:0000256" key="1">
    <source>
        <dbReference type="ARBA" id="ARBA00009792"/>
    </source>
</evidence>
<dbReference type="InterPro" id="IPR013780">
    <property type="entry name" value="Glyco_hydro_b"/>
</dbReference>
<evidence type="ECO:0000256" key="3">
    <source>
        <dbReference type="ARBA" id="ARBA00022801"/>
    </source>
</evidence>
<dbReference type="Gene3D" id="2.60.40.1360">
    <property type="match status" value="1"/>
</dbReference>
<evidence type="ECO:0000313" key="9">
    <source>
        <dbReference type="EMBL" id="EIE22753.1"/>
    </source>
</evidence>
<proteinExistence type="inferred from homology"/>
<dbReference type="GeneID" id="17040740"/>
<dbReference type="Pfam" id="PF21260">
    <property type="entry name" value="Laman-like_dom"/>
    <property type="match status" value="1"/>
</dbReference>
<dbReference type="InterPro" id="IPR028995">
    <property type="entry name" value="Glyco_hydro_57/38_cen_sf"/>
</dbReference>
<dbReference type="InterPro" id="IPR011330">
    <property type="entry name" value="Glyco_hydro/deAcase_b/a-brl"/>
</dbReference>
<dbReference type="Pfam" id="PF09261">
    <property type="entry name" value="Alpha-mann_mid"/>
    <property type="match status" value="1"/>
</dbReference>
<keyword evidence="5" id="KW-1015">Disulfide bond</keyword>
<feature type="non-terminal residue" evidence="9">
    <location>
        <position position="1"/>
    </location>
</feature>
<dbReference type="InterPro" id="IPR011682">
    <property type="entry name" value="Glyco_hydro_38_C"/>
</dbReference>
<evidence type="ECO:0000256" key="2">
    <source>
        <dbReference type="ARBA" id="ARBA00022723"/>
    </source>
</evidence>
<dbReference type="KEGG" id="csl:COCSUDRAFT_16286"/>
<dbReference type="InterPro" id="IPR037094">
    <property type="entry name" value="Glyco_hydro_38_cen_sf"/>
</dbReference>
<dbReference type="SUPFAM" id="SSF74650">
    <property type="entry name" value="Galactose mutarotase-like"/>
    <property type="match status" value="1"/>
</dbReference>
<evidence type="ECO:0000313" key="10">
    <source>
        <dbReference type="Proteomes" id="UP000007264"/>
    </source>
</evidence>
<evidence type="ECO:0000259" key="8">
    <source>
        <dbReference type="SMART" id="SM00872"/>
    </source>
</evidence>
<dbReference type="InterPro" id="IPR011013">
    <property type="entry name" value="Gal_mutarotase_sf_dom"/>
</dbReference>
<dbReference type="GO" id="GO:0006013">
    <property type="term" value="P:mannose metabolic process"/>
    <property type="evidence" value="ECO:0007669"/>
    <property type="project" value="InterPro"/>
</dbReference>
<evidence type="ECO:0000256" key="4">
    <source>
        <dbReference type="ARBA" id="ARBA00022833"/>
    </source>
</evidence>
<dbReference type="PANTHER" id="PTHR11607:SF3">
    <property type="entry name" value="LYSOSOMAL ALPHA-MANNOSIDASE"/>
    <property type="match status" value="1"/>
</dbReference>
<dbReference type="InterPro" id="IPR027291">
    <property type="entry name" value="Glyco_hydro_38_N_sf"/>
</dbReference>
<keyword evidence="2 7" id="KW-0479">Metal-binding</keyword>
<dbReference type="CDD" id="cd10810">
    <property type="entry name" value="GH38N_AMII_LAM_like"/>
    <property type="match status" value="1"/>
</dbReference>
<dbReference type="InterPro" id="IPR000602">
    <property type="entry name" value="Glyco_hydro_38_N"/>
</dbReference>
<dbReference type="Gene3D" id="1.20.1270.50">
    <property type="entry name" value="Glycoside hydrolase family 38, central domain"/>
    <property type="match status" value="2"/>
</dbReference>
<dbReference type="EMBL" id="AGSI01000009">
    <property type="protein sequence ID" value="EIE22753.1"/>
    <property type="molecule type" value="Genomic_DNA"/>
</dbReference>
<dbReference type="Gene3D" id="2.60.40.1180">
    <property type="entry name" value="Golgi alpha-mannosidase II"/>
    <property type="match status" value="1"/>
</dbReference>
<dbReference type="RefSeq" id="XP_005647297.1">
    <property type="nucleotide sequence ID" value="XM_005647240.1"/>
</dbReference>
<comment type="cofactor">
    <cofactor evidence="7">
        <name>Zn(2+)</name>
        <dbReference type="ChEBI" id="CHEBI:29105"/>
    </cofactor>
    <text evidence="7">Binds 1 zinc ion per subunit.</text>
</comment>
<name>I0YWI4_COCSC</name>
<dbReference type="GO" id="GO:0030246">
    <property type="term" value="F:carbohydrate binding"/>
    <property type="evidence" value="ECO:0007669"/>
    <property type="project" value="InterPro"/>
</dbReference>
<comment type="similarity">
    <text evidence="1 7">Belongs to the glycosyl hydrolase 38 family.</text>
</comment>
<dbReference type="Proteomes" id="UP000007264">
    <property type="component" value="Unassembled WGS sequence"/>
</dbReference>
<gene>
    <name evidence="9" type="ORF">COCSUDRAFT_16286</name>
</gene>
<dbReference type="SUPFAM" id="SSF88688">
    <property type="entry name" value="Families 57/38 glycoside transferase middle domain"/>
    <property type="match status" value="1"/>
</dbReference>
<dbReference type="SUPFAM" id="SSF88713">
    <property type="entry name" value="Glycoside hydrolase/deacetylase"/>
    <property type="match status" value="1"/>
</dbReference>
<accession>I0YWI4</accession>
<comment type="caution">
    <text evidence="9">The sequence shown here is derived from an EMBL/GenBank/DDBJ whole genome shotgun (WGS) entry which is preliminary data.</text>
</comment>
<dbReference type="Gene3D" id="2.70.98.30">
    <property type="entry name" value="Golgi alpha-mannosidase II, domain 4"/>
    <property type="match status" value="1"/>
</dbReference>
<dbReference type="FunFam" id="1.20.1270.50:FF:000002">
    <property type="entry name" value="Alpha-mannosidase"/>
    <property type="match status" value="1"/>
</dbReference>
<protein>
    <recommendedName>
        <fullName evidence="7">Alpha-mannosidase</fullName>
        <ecNumber evidence="7">3.2.1.-</ecNumber>
    </recommendedName>
</protein>
<feature type="domain" description="Glycoside hydrolase family 38 central" evidence="8">
    <location>
        <begin position="331"/>
        <end position="406"/>
    </location>
</feature>
<keyword evidence="3 7" id="KW-0378">Hydrolase</keyword>
<keyword evidence="6 7" id="KW-0326">Glycosidase</keyword>
<dbReference type="OrthoDB" id="2016903at2759"/>
<dbReference type="AlphaFoldDB" id="I0YWI4"/>